<dbReference type="GO" id="GO:0006900">
    <property type="term" value="P:vesicle budding from membrane"/>
    <property type="evidence" value="ECO:0000318"/>
    <property type="project" value="GO_Central"/>
</dbReference>
<dbReference type="GO" id="GO:0000149">
    <property type="term" value="F:SNARE binding"/>
    <property type="evidence" value="ECO:0000318"/>
    <property type="project" value="GO_Central"/>
</dbReference>
<dbReference type="GO" id="GO:0005794">
    <property type="term" value="C:Golgi apparatus"/>
    <property type="evidence" value="ECO:0007669"/>
    <property type="project" value="UniProtKB-SubCell"/>
</dbReference>
<evidence type="ECO:0000256" key="5">
    <source>
        <dbReference type="ARBA" id="ARBA00023034"/>
    </source>
</evidence>
<dbReference type="CDD" id="cd03564">
    <property type="entry name" value="ANTH_N"/>
    <property type="match status" value="1"/>
</dbReference>
<evidence type="ECO:0000256" key="1">
    <source>
        <dbReference type="ARBA" id="ARBA00004132"/>
    </source>
</evidence>
<dbReference type="InterPro" id="IPR045192">
    <property type="entry name" value="AP180-like"/>
</dbReference>
<dbReference type="OMA" id="RLEYHER"/>
<dbReference type="AlphaFoldDB" id="A0A0K9NY22"/>
<keyword evidence="7" id="KW-0168">Coated pit</keyword>
<dbReference type="InterPro" id="IPR008942">
    <property type="entry name" value="ENTH_VHS"/>
</dbReference>
<evidence type="ECO:0000256" key="8">
    <source>
        <dbReference type="ARBA" id="ARBA00023329"/>
    </source>
</evidence>
<dbReference type="GO" id="GO:0032050">
    <property type="term" value="F:clathrin heavy chain binding"/>
    <property type="evidence" value="ECO:0000318"/>
    <property type="project" value="GO_Central"/>
</dbReference>
<evidence type="ECO:0000313" key="11">
    <source>
        <dbReference type="Proteomes" id="UP000036987"/>
    </source>
</evidence>
<feature type="domain" description="ENTH" evidence="9">
    <location>
        <begin position="24"/>
        <end position="161"/>
    </location>
</feature>
<organism evidence="10 11">
    <name type="scientific">Zostera marina</name>
    <name type="common">Eelgrass</name>
    <dbReference type="NCBI Taxonomy" id="29655"/>
    <lineage>
        <taxon>Eukaryota</taxon>
        <taxon>Viridiplantae</taxon>
        <taxon>Streptophyta</taxon>
        <taxon>Embryophyta</taxon>
        <taxon>Tracheophyta</taxon>
        <taxon>Spermatophyta</taxon>
        <taxon>Magnoliopsida</taxon>
        <taxon>Liliopsida</taxon>
        <taxon>Zosteraceae</taxon>
        <taxon>Zostera</taxon>
    </lineage>
</organism>
<dbReference type="FunFam" id="1.20.58.150:FF:000003">
    <property type="entry name" value="Putative clathrin assembly protein"/>
    <property type="match status" value="1"/>
</dbReference>
<evidence type="ECO:0000256" key="2">
    <source>
        <dbReference type="ARBA" id="ARBA00004555"/>
    </source>
</evidence>
<dbReference type="PANTHER" id="PTHR22951:SF5">
    <property type="entry name" value="PHOSPHATIDYLINOSITOL-BINDING CLATHRIN ASSEMBLY PROTEIN LAP"/>
    <property type="match status" value="1"/>
</dbReference>
<protein>
    <submittedName>
        <fullName evidence="10">Putative clathrin assembly protein</fullName>
    </submittedName>
</protein>
<accession>A0A0K9NY22</accession>
<dbReference type="GO" id="GO:0005905">
    <property type="term" value="C:clathrin-coated pit"/>
    <property type="evidence" value="ECO:0000318"/>
    <property type="project" value="GO_Central"/>
</dbReference>
<dbReference type="Gene3D" id="1.25.40.90">
    <property type="match status" value="1"/>
</dbReference>
<dbReference type="STRING" id="29655.A0A0K9NY22"/>
<keyword evidence="11" id="KW-1185">Reference proteome</keyword>
<sequence>MGTLQSWRKAYGALKDTTQVGLAKINSDFKDLDVAIVKATNHDECPPKERHIRRLFYATSVARPRSDVSYCIHALGRRLHKTKNWIVALKTLVVIHRTLREGDPIFRDELLQYSLRSRLLRISNFKDDSSSMAWDCSTWVRTYAQFIEERLECFRILKYDIESERLLKSSRGTSKKHSRTRNLGCQDSLEQLPALQEFLFRLIGCQPEGLAYNNYLIQYALALILKESFKLYCAINDGIINLVDMFFEMSSQDAGKALSIYKRSGQQAESLAKFYEFCKGLDLARNFQFPNLRQPPPSFLGTMEEYIKEAPPIASSSKTLEFHEENILTYKEEAPPLEIVEQSIESETILEQPKEDVVAEVITQSTPEQPADLLCITDVNPAATELDENNSMALAIISPGNNVEPSTSNEIHDIGGSGWELALVTAPSINGSHVTDGKLGGGFHMLLLDSLYEDADNRRQQNTASYGGTTFTPNPFAVQDPFSMSNGIAPSTNVQMAMMAQQQNNLMSPYNYSPYYNQPHPPMTMGTTNPFGDPFPGYSENLPSQGNHNLI</sequence>
<evidence type="ECO:0000259" key="9">
    <source>
        <dbReference type="PROSITE" id="PS50942"/>
    </source>
</evidence>
<dbReference type="PANTHER" id="PTHR22951">
    <property type="entry name" value="CLATHRIN ASSEMBLY PROTEIN"/>
    <property type="match status" value="1"/>
</dbReference>
<dbReference type="GO" id="GO:0005546">
    <property type="term" value="F:phosphatidylinositol-4,5-bisphosphate binding"/>
    <property type="evidence" value="ECO:0000318"/>
    <property type="project" value="GO_Central"/>
</dbReference>
<keyword evidence="8" id="KW-0968">Cytoplasmic vesicle</keyword>
<dbReference type="InterPro" id="IPR014712">
    <property type="entry name" value="ANTH_dom_sf"/>
</dbReference>
<dbReference type="EMBL" id="LFYR01001452">
    <property type="protein sequence ID" value="KMZ61629.1"/>
    <property type="molecule type" value="Genomic_DNA"/>
</dbReference>
<dbReference type="InterPro" id="IPR013809">
    <property type="entry name" value="ENTH"/>
</dbReference>
<proteinExistence type="predicted"/>
<gene>
    <name evidence="10" type="ORF">ZOSMA_50G00490</name>
</gene>
<comment type="subcellular location">
    <subcellularLocation>
        <location evidence="1">Cytoplasmic vesicle</location>
        <location evidence="1">Clathrin-coated vesicle</location>
    </subcellularLocation>
    <subcellularLocation>
        <location evidence="2">Golgi apparatus</location>
    </subcellularLocation>
    <subcellularLocation>
        <location evidence="3">Membrane</location>
        <location evidence="3">Clathrin-coated pit</location>
    </subcellularLocation>
</comment>
<evidence type="ECO:0000256" key="7">
    <source>
        <dbReference type="ARBA" id="ARBA00023176"/>
    </source>
</evidence>
<reference evidence="11" key="1">
    <citation type="journal article" date="2016" name="Nature">
        <title>The genome of the seagrass Zostera marina reveals angiosperm adaptation to the sea.</title>
        <authorList>
            <person name="Olsen J.L."/>
            <person name="Rouze P."/>
            <person name="Verhelst B."/>
            <person name="Lin Y.-C."/>
            <person name="Bayer T."/>
            <person name="Collen J."/>
            <person name="Dattolo E."/>
            <person name="De Paoli E."/>
            <person name="Dittami S."/>
            <person name="Maumus F."/>
            <person name="Michel G."/>
            <person name="Kersting A."/>
            <person name="Lauritano C."/>
            <person name="Lohaus R."/>
            <person name="Toepel M."/>
            <person name="Tonon T."/>
            <person name="Vanneste K."/>
            <person name="Amirebrahimi M."/>
            <person name="Brakel J."/>
            <person name="Bostroem C."/>
            <person name="Chovatia M."/>
            <person name="Grimwood J."/>
            <person name="Jenkins J.W."/>
            <person name="Jueterbock A."/>
            <person name="Mraz A."/>
            <person name="Stam W.T."/>
            <person name="Tice H."/>
            <person name="Bornberg-Bauer E."/>
            <person name="Green P.J."/>
            <person name="Pearson G.A."/>
            <person name="Procaccini G."/>
            <person name="Duarte C.M."/>
            <person name="Schmutz J."/>
            <person name="Reusch T.B.H."/>
            <person name="Van de Peer Y."/>
        </authorList>
    </citation>
    <scope>NUCLEOTIDE SEQUENCE [LARGE SCALE GENOMIC DNA]</scope>
    <source>
        <strain evidence="11">cv. Finnish</strain>
    </source>
</reference>
<keyword evidence="5" id="KW-0333">Golgi apparatus</keyword>
<name>A0A0K9NY22_ZOSMR</name>
<evidence type="ECO:0000256" key="6">
    <source>
        <dbReference type="ARBA" id="ARBA00023136"/>
    </source>
</evidence>
<dbReference type="InterPro" id="IPR048050">
    <property type="entry name" value="ANTH_N_plant"/>
</dbReference>
<evidence type="ECO:0000256" key="3">
    <source>
        <dbReference type="ARBA" id="ARBA00004600"/>
    </source>
</evidence>
<dbReference type="GO" id="GO:0030136">
    <property type="term" value="C:clathrin-coated vesicle"/>
    <property type="evidence" value="ECO:0000318"/>
    <property type="project" value="GO_Central"/>
</dbReference>
<dbReference type="Gene3D" id="1.20.58.150">
    <property type="entry name" value="ANTH domain"/>
    <property type="match status" value="1"/>
</dbReference>
<evidence type="ECO:0000256" key="4">
    <source>
        <dbReference type="ARBA" id="ARBA00022583"/>
    </source>
</evidence>
<dbReference type="GO" id="GO:0072583">
    <property type="term" value="P:clathrin-dependent endocytosis"/>
    <property type="evidence" value="ECO:0000318"/>
    <property type="project" value="GO_Central"/>
</dbReference>
<comment type="caution">
    <text evidence="10">The sequence shown here is derived from an EMBL/GenBank/DDBJ whole genome shotgun (WGS) entry which is preliminary data.</text>
</comment>
<dbReference type="PROSITE" id="PS50942">
    <property type="entry name" value="ENTH"/>
    <property type="match status" value="1"/>
</dbReference>
<dbReference type="Proteomes" id="UP000036987">
    <property type="component" value="Unassembled WGS sequence"/>
</dbReference>
<evidence type="ECO:0000313" key="10">
    <source>
        <dbReference type="EMBL" id="KMZ61629.1"/>
    </source>
</evidence>
<dbReference type="OrthoDB" id="44015at2759"/>
<dbReference type="SMART" id="SM00273">
    <property type="entry name" value="ENTH"/>
    <property type="match status" value="1"/>
</dbReference>
<dbReference type="FunFam" id="1.25.40.90:FF:000005">
    <property type="entry name" value="Clathrin assembly protein AP180"/>
    <property type="match status" value="1"/>
</dbReference>
<dbReference type="GO" id="GO:0005545">
    <property type="term" value="F:1-phosphatidylinositol binding"/>
    <property type="evidence" value="ECO:0000318"/>
    <property type="project" value="GO_Central"/>
</dbReference>
<dbReference type="SUPFAM" id="SSF48464">
    <property type="entry name" value="ENTH/VHS domain"/>
    <property type="match status" value="1"/>
</dbReference>
<keyword evidence="6" id="KW-0472">Membrane</keyword>
<dbReference type="SUPFAM" id="SSF89009">
    <property type="entry name" value="GAT-like domain"/>
    <property type="match status" value="1"/>
</dbReference>
<dbReference type="Pfam" id="PF07651">
    <property type="entry name" value="ANTH"/>
    <property type="match status" value="1"/>
</dbReference>
<keyword evidence="4" id="KW-0254">Endocytosis</keyword>
<dbReference type="InterPro" id="IPR011417">
    <property type="entry name" value="ANTH_dom"/>
</dbReference>
<dbReference type="GO" id="GO:0048268">
    <property type="term" value="P:clathrin coat assembly"/>
    <property type="evidence" value="ECO:0007669"/>
    <property type="project" value="InterPro"/>
</dbReference>